<dbReference type="PANTHER" id="PTHR40422:SF1">
    <property type="entry name" value="TRANSLATION MACHINERY-ASSOCIATED PROTEIN 17"/>
    <property type="match status" value="1"/>
</dbReference>
<organism evidence="2 3">
    <name type="scientific">Metschnikowia bicuspidata var. bicuspidata NRRL YB-4993</name>
    <dbReference type="NCBI Taxonomy" id="869754"/>
    <lineage>
        <taxon>Eukaryota</taxon>
        <taxon>Fungi</taxon>
        <taxon>Dikarya</taxon>
        <taxon>Ascomycota</taxon>
        <taxon>Saccharomycotina</taxon>
        <taxon>Pichiomycetes</taxon>
        <taxon>Metschnikowiaceae</taxon>
        <taxon>Metschnikowia</taxon>
    </lineage>
</organism>
<gene>
    <name evidence="2" type="ORF">METBIDRAFT_9624</name>
</gene>
<keyword evidence="3" id="KW-1185">Reference proteome</keyword>
<dbReference type="GeneID" id="30032401"/>
<proteinExistence type="predicted"/>
<dbReference type="Proteomes" id="UP000092555">
    <property type="component" value="Unassembled WGS sequence"/>
</dbReference>
<sequence length="105" mass="11932">MSSASQPSSLSDFKTAIKELTDDTILNVNKSLEASLVKLQETNDFLTNELARTIDESDRKLYEETVSENEQVIARQNEKHDALKQELMSRNLLHNDEDTSEGVYL</sequence>
<name>A0A1A0HHJ7_9ASCO</name>
<protein>
    <submittedName>
        <fullName evidence="2">Uncharacterized protein</fullName>
    </submittedName>
</protein>
<reference evidence="2 3" key="1">
    <citation type="submission" date="2016-05" db="EMBL/GenBank/DDBJ databases">
        <title>Comparative genomics of biotechnologically important yeasts.</title>
        <authorList>
            <consortium name="DOE Joint Genome Institute"/>
            <person name="Riley R."/>
            <person name="Haridas S."/>
            <person name="Wolfe K.H."/>
            <person name="Lopes M.R."/>
            <person name="Hittinger C.T."/>
            <person name="Goker M."/>
            <person name="Salamov A."/>
            <person name="Wisecaver J."/>
            <person name="Long T.M."/>
            <person name="Aerts A.L."/>
            <person name="Barry K."/>
            <person name="Choi C."/>
            <person name="Clum A."/>
            <person name="Coughlan A.Y."/>
            <person name="Deshpande S."/>
            <person name="Douglass A.P."/>
            <person name="Hanson S.J."/>
            <person name="Klenk H.-P."/>
            <person name="LaButti K."/>
            <person name="Lapidus A."/>
            <person name="Lindquist E."/>
            <person name="Lipzen A."/>
            <person name="Meier-kolthoff J.P."/>
            <person name="Ohm R.A."/>
            <person name="Otillar R.P."/>
            <person name="Pangilinan J."/>
            <person name="Peng Y."/>
            <person name="Rokas A."/>
            <person name="Rosa C.A."/>
            <person name="Scheuner C."/>
            <person name="Sibirny A.A."/>
            <person name="Slot J.C."/>
            <person name="Stielow J.B."/>
            <person name="Sun H."/>
            <person name="Kurtzman C.P."/>
            <person name="Blackwell M."/>
            <person name="Grigoriev I.V."/>
            <person name="Jeffries T.W."/>
        </authorList>
    </citation>
    <scope>NUCLEOTIDE SEQUENCE [LARGE SCALE GENOMIC DNA]</scope>
    <source>
        <strain evidence="2 3">NRRL YB-4993</strain>
    </source>
</reference>
<dbReference type="GO" id="GO:0030674">
    <property type="term" value="F:protein-macromolecule adaptor activity"/>
    <property type="evidence" value="ECO:0007669"/>
    <property type="project" value="TreeGrafter"/>
</dbReference>
<evidence type="ECO:0000313" key="2">
    <source>
        <dbReference type="EMBL" id="OBA23352.1"/>
    </source>
</evidence>
<comment type="caution">
    <text evidence="2">The sequence shown here is derived from an EMBL/GenBank/DDBJ whole genome shotgun (WGS) entry which is preliminary data.</text>
</comment>
<dbReference type="RefSeq" id="XP_018713833.1">
    <property type="nucleotide sequence ID" value="XM_018859426.1"/>
</dbReference>
<evidence type="ECO:0000256" key="1">
    <source>
        <dbReference type="SAM" id="Coils"/>
    </source>
</evidence>
<evidence type="ECO:0000313" key="3">
    <source>
        <dbReference type="Proteomes" id="UP000092555"/>
    </source>
</evidence>
<dbReference type="AlphaFoldDB" id="A0A1A0HHJ7"/>
<dbReference type="InterPro" id="IPR038966">
    <property type="entry name" value="TMA17"/>
</dbReference>
<dbReference type="PANTHER" id="PTHR40422">
    <property type="entry name" value="TRANSLATION MACHINERY-ASSOCIATED PROTEIN 17"/>
    <property type="match status" value="1"/>
</dbReference>
<dbReference type="OrthoDB" id="548474at2759"/>
<keyword evidence="1" id="KW-0175">Coiled coil</keyword>
<dbReference type="STRING" id="869754.A0A1A0HHJ7"/>
<dbReference type="EMBL" id="LXTC01000001">
    <property type="protein sequence ID" value="OBA23352.1"/>
    <property type="molecule type" value="Genomic_DNA"/>
</dbReference>
<dbReference type="GO" id="GO:0070682">
    <property type="term" value="P:proteasome regulatory particle assembly"/>
    <property type="evidence" value="ECO:0007669"/>
    <property type="project" value="InterPro"/>
</dbReference>
<feature type="coiled-coil region" evidence="1">
    <location>
        <begin position="29"/>
        <end position="86"/>
    </location>
</feature>
<accession>A0A1A0HHJ7</accession>